<sequence length="175" mass="20109">CTDLLLPILSIQAGQLTSHDKINENMKKKIDSFDEVKKLTADIIKEQRSRMAHIKKSEIFIKHRLTIPSIEEYFKCRENCLMGASGLKAININEFIKSVPWELFLHAHKISYAMKYLQCPEDKCEKQKTSLPKDVGIDIVEQKQETAVDFQIKVDSYTVINDVLTSIAPMLKEPK</sequence>
<evidence type="ECO:0000313" key="1">
    <source>
        <dbReference type="EMBL" id="AAX24401.2"/>
    </source>
</evidence>
<name>Q5C7H3_SCHJA</name>
<accession>Q5C7H3</accession>
<organism evidence="1">
    <name type="scientific">Schistosoma japonicum</name>
    <name type="common">Blood fluke</name>
    <dbReference type="NCBI Taxonomy" id="6182"/>
    <lineage>
        <taxon>Eukaryota</taxon>
        <taxon>Metazoa</taxon>
        <taxon>Spiralia</taxon>
        <taxon>Lophotrochozoa</taxon>
        <taxon>Platyhelminthes</taxon>
        <taxon>Trematoda</taxon>
        <taxon>Digenea</taxon>
        <taxon>Strigeidida</taxon>
        <taxon>Schistosomatoidea</taxon>
        <taxon>Schistosomatidae</taxon>
        <taxon>Schistosoma</taxon>
    </lineage>
</organism>
<proteinExistence type="evidence at transcript level"/>
<dbReference type="AlphaFoldDB" id="Q5C7H3"/>
<feature type="non-terminal residue" evidence="1">
    <location>
        <position position="1"/>
    </location>
</feature>
<protein>
    <submittedName>
        <fullName evidence="1">SJCHGC02957 protein</fullName>
    </submittedName>
</protein>
<dbReference type="EMBL" id="AY808512">
    <property type="protein sequence ID" value="AAX24401.2"/>
    <property type="molecule type" value="mRNA"/>
</dbReference>
<reference evidence="1" key="1">
    <citation type="journal article" date="2006" name="PLoS Pathog.">
        <title>New perspectives on host-parasite interplay by comparative transcriptomic and proteomic analyses of Schistosoma japonicum.</title>
        <authorList>
            <person name="Liu F."/>
            <person name="Lu J."/>
            <person name="Hu W."/>
            <person name="Wang S.Y."/>
            <person name="Cui S.J."/>
            <person name="Chi M."/>
            <person name="Yan Q."/>
            <person name="Wang X.R."/>
            <person name="Song H.D."/>
            <person name="Xu X.N."/>
            <person name="Wang J.J."/>
            <person name="Zhang X.L."/>
            <person name="Zhang X."/>
            <person name="Wang Z.Q."/>
            <person name="Xue C.L."/>
            <person name="Brindley P.J."/>
            <person name="McManus D.P."/>
            <person name="Yang P.Y."/>
            <person name="Feng Z."/>
            <person name="Chen Z."/>
            <person name="Han Z.G."/>
        </authorList>
    </citation>
    <scope>NUCLEOTIDE SEQUENCE</scope>
</reference>